<dbReference type="InterPro" id="IPR036960">
    <property type="entry name" value="T-box_sf"/>
</dbReference>
<protein>
    <submittedName>
        <fullName evidence="8">T-box domain-containing protein</fullName>
    </submittedName>
</protein>
<evidence type="ECO:0000256" key="3">
    <source>
        <dbReference type="ARBA" id="ARBA00023163"/>
    </source>
</evidence>
<name>A0A1I8AB36_9BILA</name>
<sequence>MANALLCGANSSWHREASTCTRALHSHDPFTPTKRPLGHAMFAQNSYGCLYPPNTPTQEANCPGQSFSLPEQDFRLEPNIEVTIKEIDRWEQFYQIGNEMIVARKGRLVEIWIGTLSEAATDSVIYSPLVLALNPFPAFDFDVSGLERNTEYRFAIAFERCDDKRYTHQDGVWKGHGRGEPLGAATLLGHHREAQSGRQWMREGVRFHKLRFTNNAQTTSTTDASNTIHLLSMHKYRPVVYVWRVEPHPLHPEHLVARITFTVMEFIAVTAYQSGKLKDLKVAFNPFAKAFRKDGKHTAKRKSDKMSDVDEAELPKKCRAPDEYELPEQLSYAAQAPPQAIPQATGYQPNPACQYPSIEPTTSNYYWQPQTYQNYNYFNYTASQAQNSNYGYGTGEGYNQQVPYMGQQTPYMNHQAAYPQ</sequence>
<dbReference type="Proteomes" id="UP000095287">
    <property type="component" value="Unplaced"/>
</dbReference>
<dbReference type="CDD" id="cd00182">
    <property type="entry name" value="T-box"/>
    <property type="match status" value="1"/>
</dbReference>
<feature type="domain" description="T-box" evidence="6">
    <location>
        <begin position="84"/>
        <end position="293"/>
    </location>
</feature>
<organism evidence="7 8">
    <name type="scientific">Steinernema glaseri</name>
    <dbReference type="NCBI Taxonomy" id="37863"/>
    <lineage>
        <taxon>Eukaryota</taxon>
        <taxon>Metazoa</taxon>
        <taxon>Ecdysozoa</taxon>
        <taxon>Nematoda</taxon>
        <taxon>Chromadorea</taxon>
        <taxon>Rhabditida</taxon>
        <taxon>Tylenchina</taxon>
        <taxon>Panagrolaimomorpha</taxon>
        <taxon>Strongyloidoidea</taxon>
        <taxon>Steinernematidae</taxon>
        <taxon>Steinernema</taxon>
    </lineage>
</organism>
<dbReference type="GO" id="GO:0045893">
    <property type="term" value="P:positive regulation of DNA-templated transcription"/>
    <property type="evidence" value="ECO:0007669"/>
    <property type="project" value="InterPro"/>
</dbReference>
<comment type="caution">
    <text evidence="5">Lacks conserved residue(s) required for the propagation of feature annotation.</text>
</comment>
<evidence type="ECO:0000256" key="4">
    <source>
        <dbReference type="ARBA" id="ARBA00023242"/>
    </source>
</evidence>
<evidence type="ECO:0000256" key="1">
    <source>
        <dbReference type="ARBA" id="ARBA00023015"/>
    </source>
</evidence>
<keyword evidence="3" id="KW-0804">Transcription</keyword>
<dbReference type="Pfam" id="PF00907">
    <property type="entry name" value="T-box"/>
    <property type="match status" value="1"/>
</dbReference>
<dbReference type="PANTHER" id="PTHR11267:SF181">
    <property type="entry name" value="OPTOMOTOR-BLIND PROTEIN"/>
    <property type="match status" value="1"/>
</dbReference>
<dbReference type="GO" id="GO:0000981">
    <property type="term" value="F:DNA-binding transcription factor activity, RNA polymerase II-specific"/>
    <property type="evidence" value="ECO:0007669"/>
    <property type="project" value="TreeGrafter"/>
</dbReference>
<accession>A0A1I8AB36</accession>
<keyword evidence="2 5" id="KW-0238">DNA-binding</keyword>
<evidence type="ECO:0000256" key="2">
    <source>
        <dbReference type="ARBA" id="ARBA00023125"/>
    </source>
</evidence>
<dbReference type="GO" id="GO:0000978">
    <property type="term" value="F:RNA polymerase II cis-regulatory region sequence-specific DNA binding"/>
    <property type="evidence" value="ECO:0007669"/>
    <property type="project" value="InterPro"/>
</dbReference>
<dbReference type="AlphaFoldDB" id="A0A1I8AB36"/>
<keyword evidence="7" id="KW-1185">Reference proteome</keyword>
<dbReference type="SUPFAM" id="SSF49417">
    <property type="entry name" value="p53-like transcription factors"/>
    <property type="match status" value="1"/>
</dbReference>
<keyword evidence="1" id="KW-0805">Transcription regulation</keyword>
<dbReference type="PANTHER" id="PTHR11267">
    <property type="entry name" value="T-BOX PROTEIN-RELATED"/>
    <property type="match status" value="1"/>
</dbReference>
<dbReference type="InterPro" id="IPR008967">
    <property type="entry name" value="p53-like_TF_DNA-bd_sf"/>
</dbReference>
<dbReference type="WBParaSite" id="L893_g3638.t1">
    <property type="protein sequence ID" value="L893_g3638.t1"/>
    <property type="gene ID" value="L893_g3638"/>
</dbReference>
<evidence type="ECO:0000313" key="8">
    <source>
        <dbReference type="WBParaSite" id="L893_g3638.t1"/>
    </source>
</evidence>
<evidence type="ECO:0000313" key="7">
    <source>
        <dbReference type="Proteomes" id="UP000095287"/>
    </source>
</evidence>
<comment type="subcellular location">
    <subcellularLocation>
        <location evidence="5">Nucleus</location>
    </subcellularLocation>
</comment>
<dbReference type="PROSITE" id="PS50252">
    <property type="entry name" value="TBOX_3"/>
    <property type="match status" value="1"/>
</dbReference>
<keyword evidence="4 5" id="KW-0539">Nucleus</keyword>
<dbReference type="GO" id="GO:0005634">
    <property type="term" value="C:nucleus"/>
    <property type="evidence" value="ECO:0007669"/>
    <property type="project" value="UniProtKB-SubCell"/>
</dbReference>
<proteinExistence type="predicted"/>
<dbReference type="Gene3D" id="2.60.40.820">
    <property type="entry name" value="Transcription factor, T-box"/>
    <property type="match status" value="1"/>
</dbReference>
<dbReference type="InterPro" id="IPR001699">
    <property type="entry name" value="TF_T-box"/>
</dbReference>
<evidence type="ECO:0000259" key="6">
    <source>
        <dbReference type="PROSITE" id="PS50252"/>
    </source>
</evidence>
<evidence type="ECO:0000256" key="5">
    <source>
        <dbReference type="PROSITE-ProRule" id="PRU00201"/>
    </source>
</evidence>
<dbReference type="SMART" id="SM00425">
    <property type="entry name" value="TBOX"/>
    <property type="match status" value="1"/>
</dbReference>
<dbReference type="GO" id="GO:0001708">
    <property type="term" value="P:cell fate specification"/>
    <property type="evidence" value="ECO:0007669"/>
    <property type="project" value="TreeGrafter"/>
</dbReference>
<dbReference type="InterPro" id="IPR046360">
    <property type="entry name" value="T-box_DNA-bd"/>
</dbReference>
<dbReference type="GO" id="GO:0000785">
    <property type="term" value="C:chromatin"/>
    <property type="evidence" value="ECO:0007669"/>
    <property type="project" value="TreeGrafter"/>
</dbReference>
<reference evidence="8" key="1">
    <citation type="submission" date="2016-11" db="UniProtKB">
        <authorList>
            <consortium name="WormBaseParasite"/>
        </authorList>
    </citation>
    <scope>IDENTIFICATION</scope>
</reference>